<name>A0A7L4PA15_9CREN</name>
<comment type="caution">
    <text evidence="1">The sequence shown here is derived from an EMBL/GenBank/DDBJ whole genome shotgun (WGS) entry which is preliminary data.</text>
</comment>
<gene>
    <name evidence="1" type="ORF">HC235_06055</name>
</gene>
<reference evidence="1 2" key="1">
    <citation type="journal article" date="2020" name="Nat. Commun.">
        <title>The structures of two archaeal type IV pili illuminate evolutionary relationships.</title>
        <authorList>
            <person name="Wang F."/>
            <person name="Baquero D.P."/>
            <person name="Su Z."/>
            <person name="Beltran L.C."/>
            <person name="Prangishvili D."/>
            <person name="Krupovic M."/>
            <person name="Egelman E.H."/>
        </authorList>
    </citation>
    <scope>NUCLEOTIDE SEQUENCE [LARGE SCALE GENOMIC DNA]</scope>
    <source>
        <strain evidence="1 2">2GA</strain>
    </source>
</reference>
<dbReference type="AlphaFoldDB" id="A0A7L4PA15"/>
<protein>
    <submittedName>
        <fullName evidence="1">Dinitrogenase iron-molybdenum cofactor biosynthesis protein</fullName>
    </submittedName>
</protein>
<dbReference type="RefSeq" id="WP_011900677.1">
    <property type="nucleotide sequence ID" value="NZ_JAAVJF010000002.1"/>
</dbReference>
<evidence type="ECO:0000313" key="2">
    <source>
        <dbReference type="Proteomes" id="UP000554766"/>
    </source>
</evidence>
<dbReference type="OMA" id="ACQTSYR"/>
<dbReference type="SUPFAM" id="SSF53146">
    <property type="entry name" value="Nitrogenase accessory factor-like"/>
    <property type="match status" value="1"/>
</dbReference>
<keyword evidence="2" id="KW-1185">Reference proteome</keyword>
<evidence type="ECO:0000313" key="1">
    <source>
        <dbReference type="EMBL" id="NYR15513.1"/>
    </source>
</evidence>
<sequence>MELKIAVAVDKDGVVFPGHFAHAPLYRIYKYSNGRLELVEERRNPLGDVPDLDHGHHVSRLNTDFEGESPEAPPAHGLPKYQWLRSRVLPDVSVVIAGGACQTSYRYFTSEGVKLLFTDPVDVETLEAYVTQNREEFEQALRE</sequence>
<dbReference type="InterPro" id="IPR036105">
    <property type="entry name" value="DiNase_FeMo-co_biosyn_sf"/>
</dbReference>
<dbReference type="EMBL" id="JAAVJF010000002">
    <property type="protein sequence ID" value="NYR15513.1"/>
    <property type="molecule type" value="Genomic_DNA"/>
</dbReference>
<dbReference type="GeneID" id="5054263"/>
<proteinExistence type="predicted"/>
<dbReference type="Gene3D" id="3.30.420.130">
    <property type="entry name" value="Dinitrogenase iron-molybdenum cofactor biosynthesis domain"/>
    <property type="match status" value="1"/>
</dbReference>
<accession>A0A7L4PA15</accession>
<organism evidence="1 2">
    <name type="scientific">Pyrobaculum arsenaticum</name>
    <dbReference type="NCBI Taxonomy" id="121277"/>
    <lineage>
        <taxon>Archaea</taxon>
        <taxon>Thermoproteota</taxon>
        <taxon>Thermoprotei</taxon>
        <taxon>Thermoproteales</taxon>
        <taxon>Thermoproteaceae</taxon>
        <taxon>Pyrobaculum</taxon>
    </lineage>
</organism>
<dbReference type="Proteomes" id="UP000554766">
    <property type="component" value="Unassembled WGS sequence"/>
</dbReference>